<name>A0A9P8XZQ0_9PEZI</name>
<feature type="compositionally biased region" description="Low complexity" evidence="1">
    <location>
        <begin position="365"/>
        <end position="376"/>
    </location>
</feature>
<dbReference type="AlphaFoldDB" id="A0A9P8XZQ0"/>
<sequence>MAEALAIVGAAFGGVDILSKLVSAIFKVSKCFKQKGDIPDEVYSFLGLARSFETQIKIFLELASALPPSLTNRKSREAQRLKRLAKDIKAQCGSVSKSAGKLADAFTEINWSDTRLLNTAVSFIRWQFKKPDMVELKLNLQIAQSSLSLLVGLHNLERTINRGYASEIFEAEVRSNHLQIMEIFKQHSKHIKELGIHCANHARTSQANDQLLSSLMVDNVKHIKRYIERTVEKEMRRYESKRRDPSVPLTHRGSKTFGREDRPSISLSTTSLVPPSTPNPERALVLARPRGLAEPTPAHLPVPAFEVPPAKRSLSIKAPAAQVIDCRVRDRGDGPTTEFGEWPKQVGQLVEEPDDSYEEEEWRSRSTSRGRSVTTTCEISKRPLTQAGDVDGQPDHTQPLSEHGTALRRPQASPRNQLHHQENVYDDSEEDDEEEGKNNFDNDGVGQQLSIWQEVPPRGRVGGSRRPRMPRSPSPIM</sequence>
<dbReference type="OrthoDB" id="5431013at2759"/>
<evidence type="ECO:0000256" key="1">
    <source>
        <dbReference type="SAM" id="MobiDB-lite"/>
    </source>
</evidence>
<feature type="region of interest" description="Disordered" evidence="1">
    <location>
        <begin position="331"/>
        <end position="477"/>
    </location>
</feature>
<feature type="compositionally biased region" description="Acidic residues" evidence="1">
    <location>
        <begin position="351"/>
        <end position="361"/>
    </location>
</feature>
<evidence type="ECO:0008006" key="4">
    <source>
        <dbReference type="Google" id="ProtNLM"/>
    </source>
</evidence>
<dbReference type="GeneID" id="70184241"/>
<feature type="compositionally biased region" description="Low complexity" evidence="1">
    <location>
        <begin position="264"/>
        <end position="274"/>
    </location>
</feature>
<evidence type="ECO:0000313" key="3">
    <source>
        <dbReference type="Proteomes" id="UP000756346"/>
    </source>
</evidence>
<organism evidence="2 3">
    <name type="scientific">Microdochium trichocladiopsis</name>
    <dbReference type="NCBI Taxonomy" id="1682393"/>
    <lineage>
        <taxon>Eukaryota</taxon>
        <taxon>Fungi</taxon>
        <taxon>Dikarya</taxon>
        <taxon>Ascomycota</taxon>
        <taxon>Pezizomycotina</taxon>
        <taxon>Sordariomycetes</taxon>
        <taxon>Xylariomycetidae</taxon>
        <taxon>Xylariales</taxon>
        <taxon>Microdochiaceae</taxon>
        <taxon>Microdochium</taxon>
    </lineage>
</organism>
<evidence type="ECO:0000313" key="2">
    <source>
        <dbReference type="EMBL" id="KAH7025836.1"/>
    </source>
</evidence>
<protein>
    <recommendedName>
        <fullName evidence="4">Fungal N-terminal domain-containing protein</fullName>
    </recommendedName>
</protein>
<comment type="caution">
    <text evidence="2">The sequence shown here is derived from an EMBL/GenBank/DDBJ whole genome shotgun (WGS) entry which is preliminary data.</text>
</comment>
<accession>A0A9P8XZQ0</accession>
<gene>
    <name evidence="2" type="ORF">B0I36DRAFT_329232</name>
</gene>
<feature type="compositionally biased region" description="Acidic residues" evidence="1">
    <location>
        <begin position="424"/>
        <end position="435"/>
    </location>
</feature>
<dbReference type="EMBL" id="JAGTJQ010000008">
    <property type="protein sequence ID" value="KAH7025836.1"/>
    <property type="molecule type" value="Genomic_DNA"/>
</dbReference>
<proteinExistence type="predicted"/>
<feature type="region of interest" description="Disordered" evidence="1">
    <location>
        <begin position="237"/>
        <end position="279"/>
    </location>
</feature>
<dbReference type="Proteomes" id="UP000756346">
    <property type="component" value="Unassembled WGS sequence"/>
</dbReference>
<reference evidence="2" key="1">
    <citation type="journal article" date="2021" name="Nat. Commun.">
        <title>Genetic determinants of endophytism in the Arabidopsis root mycobiome.</title>
        <authorList>
            <person name="Mesny F."/>
            <person name="Miyauchi S."/>
            <person name="Thiergart T."/>
            <person name="Pickel B."/>
            <person name="Atanasova L."/>
            <person name="Karlsson M."/>
            <person name="Huettel B."/>
            <person name="Barry K.W."/>
            <person name="Haridas S."/>
            <person name="Chen C."/>
            <person name="Bauer D."/>
            <person name="Andreopoulos W."/>
            <person name="Pangilinan J."/>
            <person name="LaButti K."/>
            <person name="Riley R."/>
            <person name="Lipzen A."/>
            <person name="Clum A."/>
            <person name="Drula E."/>
            <person name="Henrissat B."/>
            <person name="Kohler A."/>
            <person name="Grigoriev I.V."/>
            <person name="Martin F.M."/>
            <person name="Hacquard S."/>
        </authorList>
    </citation>
    <scope>NUCLEOTIDE SEQUENCE</scope>
    <source>
        <strain evidence="2">MPI-CAGE-CH-0230</strain>
    </source>
</reference>
<keyword evidence="3" id="KW-1185">Reference proteome</keyword>
<dbReference type="RefSeq" id="XP_046009053.1">
    <property type="nucleotide sequence ID" value="XM_046154695.1"/>
</dbReference>